<reference evidence="2 3" key="1">
    <citation type="journal article" date="2011" name="J. Bacteriol.">
        <title>Genome sequence of Brevibacillus laterosporus LMG 15441, a pathogen of invertebrates.</title>
        <authorList>
            <person name="Djukic M."/>
            <person name="Poehlein A."/>
            <person name="Thurmer A."/>
            <person name="Daniel R."/>
        </authorList>
    </citation>
    <scope>NUCLEOTIDE SEQUENCE [LARGE SCALE GENOMIC DNA]</scope>
    <source>
        <strain evidence="2 3">LMG 15441</strain>
    </source>
</reference>
<dbReference type="KEGG" id="blr:BRLA_c036110"/>
<evidence type="ECO:0000259" key="1">
    <source>
        <dbReference type="Pfam" id="PF01869"/>
    </source>
</evidence>
<protein>
    <submittedName>
        <fullName evidence="2">Glucosamine kinase GspK</fullName>
        <ecNumber evidence="2">2.7.1.8</ecNumber>
    </submittedName>
</protein>
<dbReference type="eggNOG" id="COG2971">
    <property type="taxonomic scope" value="Bacteria"/>
</dbReference>
<dbReference type="GO" id="GO:0047931">
    <property type="term" value="F:glucosamine kinase activity"/>
    <property type="evidence" value="ECO:0007669"/>
    <property type="project" value="UniProtKB-EC"/>
</dbReference>
<accession>A0A075R9J3</accession>
<dbReference type="Gene3D" id="3.30.420.40">
    <property type="match status" value="2"/>
</dbReference>
<dbReference type="EMBL" id="CP007806">
    <property type="protein sequence ID" value="AIG27913.1"/>
    <property type="molecule type" value="Genomic_DNA"/>
</dbReference>
<dbReference type="AlphaFoldDB" id="A0A075R9J3"/>
<dbReference type="InterPro" id="IPR002731">
    <property type="entry name" value="ATPase_BadF"/>
</dbReference>
<dbReference type="PANTHER" id="PTHR43190:SF3">
    <property type="entry name" value="N-ACETYL-D-GLUCOSAMINE KINASE"/>
    <property type="match status" value="1"/>
</dbReference>
<dbReference type="Proteomes" id="UP000005850">
    <property type="component" value="Chromosome"/>
</dbReference>
<dbReference type="SUPFAM" id="SSF53067">
    <property type="entry name" value="Actin-like ATPase domain"/>
    <property type="match status" value="2"/>
</dbReference>
<dbReference type="InterPro" id="IPR043129">
    <property type="entry name" value="ATPase_NBD"/>
</dbReference>
<dbReference type="EC" id="2.7.1.8" evidence="2"/>
<gene>
    <name evidence="2" type="primary">gspK_1</name>
    <name evidence="2" type="ORF">BRLA_c036110</name>
</gene>
<dbReference type="HOGENOM" id="CLU_016274_1_0_9"/>
<dbReference type="CDD" id="cd24007">
    <property type="entry name" value="ASKHA_NBD_eukNAGK-like"/>
    <property type="match status" value="1"/>
</dbReference>
<dbReference type="STRING" id="1042163.BRLA_c036110"/>
<dbReference type="Pfam" id="PF01869">
    <property type="entry name" value="BcrAD_BadFG"/>
    <property type="match status" value="1"/>
</dbReference>
<dbReference type="InterPro" id="IPR052519">
    <property type="entry name" value="Euk-type_GlcNAc_Kinase"/>
</dbReference>
<keyword evidence="2" id="KW-0808">Transferase</keyword>
<keyword evidence="3" id="KW-1185">Reference proteome</keyword>
<organism evidence="2 3">
    <name type="scientific">Brevibacillus laterosporus LMG 15441</name>
    <dbReference type="NCBI Taxonomy" id="1042163"/>
    <lineage>
        <taxon>Bacteria</taxon>
        <taxon>Bacillati</taxon>
        <taxon>Bacillota</taxon>
        <taxon>Bacilli</taxon>
        <taxon>Bacillales</taxon>
        <taxon>Paenibacillaceae</taxon>
        <taxon>Brevibacillus</taxon>
    </lineage>
</organism>
<name>A0A075R9J3_BRELA</name>
<dbReference type="PANTHER" id="PTHR43190">
    <property type="entry name" value="N-ACETYL-D-GLUCOSAMINE KINASE"/>
    <property type="match status" value="1"/>
</dbReference>
<evidence type="ECO:0000313" key="3">
    <source>
        <dbReference type="Proteomes" id="UP000005850"/>
    </source>
</evidence>
<feature type="domain" description="ATPase BadF/BadG/BcrA/BcrD type" evidence="1">
    <location>
        <begin position="11"/>
        <end position="318"/>
    </location>
</feature>
<keyword evidence="2" id="KW-0418">Kinase</keyword>
<proteinExistence type="predicted"/>
<evidence type="ECO:0000313" key="2">
    <source>
        <dbReference type="EMBL" id="AIG27913.1"/>
    </source>
</evidence>
<dbReference type="RefSeq" id="WP_041752320.1">
    <property type="nucleotide sequence ID" value="NZ_CP007806.1"/>
</dbReference>
<sequence>MNQWHIPLLAVDGGGTKSLAMFVNYNQQVLGTGMAGSCNYHGKGVESATYELKLAIQRAINEAMPTQVQNHSQINAPLQVDCAVFGIAGLDTSYDRAIIVKLVNQVLFDLNIQIKKLIVENDCVAALLGATRGKPGILAIAGTGSIVCGIGKDGKRSRVGGWGHLVGDEGSGYWIGKQALTAIFQASDGRSDATLLAEEVLTYLQIEDVEQLFHWVYNEKTYSVDRVGELSRLVSRAAHKGDQTAHRILERAADELFAGIKTVMDQLDLQELACQVILQGGVLKHEPLVRQRLIQSISEYAPQAIVDENEQEPIQGVIAMGLVAMSSS</sequence>